<organism evidence="13 14">
    <name type="scientific">Pigmentiphaga litoralis</name>
    <dbReference type="NCBI Taxonomy" id="516702"/>
    <lineage>
        <taxon>Bacteria</taxon>
        <taxon>Pseudomonadati</taxon>
        <taxon>Pseudomonadota</taxon>
        <taxon>Betaproteobacteria</taxon>
        <taxon>Burkholderiales</taxon>
        <taxon>Alcaligenaceae</taxon>
        <taxon>Pigmentiphaga</taxon>
    </lineage>
</organism>
<evidence type="ECO:0000256" key="8">
    <source>
        <dbReference type="ARBA" id="ARBA00022801"/>
    </source>
</evidence>
<reference evidence="13 14" key="1">
    <citation type="submission" date="2020-07" db="EMBL/GenBank/DDBJ databases">
        <title>Genomic Encyclopedia of Type Strains, Phase IV (KMG-V): Genome sequencing to study the core and pangenomes of soil and plant-associated prokaryotes.</title>
        <authorList>
            <person name="Whitman W."/>
        </authorList>
    </citation>
    <scope>NUCLEOTIDE SEQUENCE [LARGE SCALE GENOMIC DNA]</scope>
    <source>
        <strain evidence="13 14">SAS40</strain>
    </source>
</reference>
<dbReference type="InterPro" id="IPR005122">
    <property type="entry name" value="Uracil-DNA_glycosylase-like"/>
</dbReference>
<keyword evidence="9" id="KW-0408">Iron</keyword>
<evidence type="ECO:0000256" key="6">
    <source>
        <dbReference type="ARBA" id="ARBA00022723"/>
    </source>
</evidence>
<dbReference type="CDD" id="cd10030">
    <property type="entry name" value="UDG-F4_TTUDGA_SPO1dp_like"/>
    <property type="match status" value="1"/>
</dbReference>
<dbReference type="NCBIfam" id="TIGR00758">
    <property type="entry name" value="UDG_fam4"/>
    <property type="match status" value="1"/>
</dbReference>
<evidence type="ECO:0000313" key="13">
    <source>
        <dbReference type="EMBL" id="NYE84347.1"/>
    </source>
</evidence>
<dbReference type="RefSeq" id="WP_257021956.1">
    <property type="nucleotide sequence ID" value="NZ_JACBYR010000001.1"/>
</dbReference>
<keyword evidence="8" id="KW-0378">Hydrolase</keyword>
<dbReference type="InterPro" id="IPR036895">
    <property type="entry name" value="Uracil-DNA_glycosylase-like_sf"/>
</dbReference>
<dbReference type="InterPro" id="IPR051536">
    <property type="entry name" value="UDG_Type-4/5"/>
</dbReference>
<keyword evidence="10" id="KW-0411">Iron-sulfur</keyword>
<gene>
    <name evidence="13" type="ORF">FHW18_003618</name>
</gene>
<dbReference type="Pfam" id="PF03167">
    <property type="entry name" value="UDG"/>
    <property type="match status" value="1"/>
</dbReference>
<evidence type="ECO:0000256" key="2">
    <source>
        <dbReference type="ARBA" id="ARBA00006521"/>
    </source>
</evidence>
<evidence type="ECO:0000256" key="4">
    <source>
        <dbReference type="ARBA" id="ARBA00019403"/>
    </source>
</evidence>
<evidence type="ECO:0000259" key="12">
    <source>
        <dbReference type="SMART" id="SM00986"/>
    </source>
</evidence>
<dbReference type="SUPFAM" id="SSF52141">
    <property type="entry name" value="Uracil-DNA glycosylase-like"/>
    <property type="match status" value="1"/>
</dbReference>
<evidence type="ECO:0000256" key="9">
    <source>
        <dbReference type="ARBA" id="ARBA00023004"/>
    </source>
</evidence>
<evidence type="ECO:0000256" key="3">
    <source>
        <dbReference type="ARBA" id="ARBA00012030"/>
    </source>
</evidence>
<dbReference type="GO" id="GO:0004844">
    <property type="term" value="F:uracil DNA N-glycosylase activity"/>
    <property type="evidence" value="ECO:0007669"/>
    <property type="project" value="UniProtKB-EC"/>
</dbReference>
<evidence type="ECO:0000256" key="10">
    <source>
        <dbReference type="ARBA" id="ARBA00023014"/>
    </source>
</evidence>
<dbReference type="GO" id="GO:0051539">
    <property type="term" value="F:4 iron, 4 sulfur cluster binding"/>
    <property type="evidence" value="ECO:0007669"/>
    <property type="project" value="UniProtKB-KW"/>
</dbReference>
<keyword evidence="11" id="KW-0234">DNA repair</keyword>
<dbReference type="InterPro" id="IPR005273">
    <property type="entry name" value="Ura-DNA_glyco_family4"/>
</dbReference>
<feature type="domain" description="Uracil-DNA glycosylase-like" evidence="12">
    <location>
        <begin position="155"/>
        <end position="306"/>
    </location>
</feature>
<evidence type="ECO:0000256" key="11">
    <source>
        <dbReference type="ARBA" id="ARBA00023204"/>
    </source>
</evidence>
<keyword evidence="5" id="KW-0004">4Fe-4S</keyword>
<keyword evidence="6" id="KW-0479">Metal-binding</keyword>
<dbReference type="SMART" id="SM00986">
    <property type="entry name" value="UDG"/>
    <property type="match status" value="1"/>
</dbReference>
<comment type="caution">
    <text evidence="13">The sequence shown here is derived from an EMBL/GenBank/DDBJ whole genome shotgun (WGS) entry which is preliminary data.</text>
</comment>
<dbReference type="GO" id="GO:0006281">
    <property type="term" value="P:DNA repair"/>
    <property type="evidence" value="ECO:0007669"/>
    <property type="project" value="UniProtKB-KW"/>
</dbReference>
<dbReference type="EMBL" id="JACBYR010000001">
    <property type="protein sequence ID" value="NYE84347.1"/>
    <property type="molecule type" value="Genomic_DNA"/>
</dbReference>
<evidence type="ECO:0000256" key="1">
    <source>
        <dbReference type="ARBA" id="ARBA00001400"/>
    </source>
</evidence>
<evidence type="ECO:0000256" key="7">
    <source>
        <dbReference type="ARBA" id="ARBA00022763"/>
    </source>
</evidence>
<comment type="similarity">
    <text evidence="2">Belongs to the uracil-DNA glycosylase (UDG) superfamily. Type 4 (UDGa) family.</text>
</comment>
<dbReference type="Gene3D" id="3.40.470.10">
    <property type="entry name" value="Uracil-DNA glycosylase-like domain"/>
    <property type="match status" value="1"/>
</dbReference>
<keyword evidence="14" id="KW-1185">Reference proteome</keyword>
<dbReference type="AlphaFoldDB" id="A0A7Y9LN55"/>
<comment type="catalytic activity">
    <reaction evidence="1">
        <text>Hydrolyzes single-stranded DNA or mismatched double-stranded DNA and polynucleotides, releasing free uracil.</text>
        <dbReference type="EC" id="3.2.2.27"/>
    </reaction>
</comment>
<keyword evidence="7" id="KW-0227">DNA damage</keyword>
<keyword evidence="13" id="KW-0808">Transferase</keyword>
<evidence type="ECO:0000313" key="14">
    <source>
        <dbReference type="Proteomes" id="UP000542125"/>
    </source>
</evidence>
<sequence>MNAVRKAWLRELGIERVWAAGSAPGVAVAHANAAGVSAAEPVTAVDPATAEPPAPRDDDGAQVEPAALEVASIRQEGRELNAEAAGAVTVLQPQAELVAKHRADLPEVAQEVIRVVPALAPTSDLSPKEAWMLLQQEVRGCVACGLCKTRTQTVFGGGVRRARWMVIGEAPGEQEDKQGKPFVGKSGKLLDSMLASVGHSRDRDVFIANVIKCRPPGNRDPLPEEVATCSPYLMRQIASVQPELILVLGRFAAQALLGSTAAISALRGRAHEIDVEGKPVPVVVSYHPAYLLRSPQEKSRAWQDLQLAASLEKAPAQ</sequence>
<protein>
    <recommendedName>
        <fullName evidence="4">Type-4 uracil-DNA glycosylase</fullName>
        <ecNumber evidence="3">3.2.2.27</ecNumber>
    </recommendedName>
</protein>
<dbReference type="SMART" id="SM00987">
    <property type="entry name" value="UreE_C"/>
    <property type="match status" value="1"/>
</dbReference>
<dbReference type="GO" id="GO:0046872">
    <property type="term" value="F:metal ion binding"/>
    <property type="evidence" value="ECO:0007669"/>
    <property type="project" value="UniProtKB-KW"/>
</dbReference>
<dbReference type="EC" id="3.2.2.27" evidence="3"/>
<evidence type="ECO:0000256" key="5">
    <source>
        <dbReference type="ARBA" id="ARBA00022485"/>
    </source>
</evidence>
<proteinExistence type="inferred from homology"/>
<dbReference type="Proteomes" id="UP000542125">
    <property type="component" value="Unassembled WGS sequence"/>
</dbReference>
<dbReference type="GO" id="GO:0016779">
    <property type="term" value="F:nucleotidyltransferase activity"/>
    <property type="evidence" value="ECO:0007669"/>
    <property type="project" value="UniProtKB-KW"/>
</dbReference>
<keyword evidence="13" id="KW-0548">Nucleotidyltransferase</keyword>
<dbReference type="PANTHER" id="PTHR33693:SF1">
    <property type="entry name" value="TYPE-4 URACIL-DNA GLYCOSYLASE"/>
    <property type="match status" value="1"/>
</dbReference>
<name>A0A7Y9LN55_9BURK</name>
<dbReference type="PANTHER" id="PTHR33693">
    <property type="entry name" value="TYPE-5 URACIL-DNA GLYCOSYLASE"/>
    <property type="match status" value="1"/>
</dbReference>
<accession>A0A7Y9LN55</accession>